<sequence>MKFFWRNIIVKVHIKLTISLFIAFLSYSCATHQPQYGKRTSPLQTATDTPAQTPQHRFFLIGDAGYATSERSQQLLSIVNDKLKAAGKNTSLLYLGDNIYPLGMPPKDAGKDRDEAEASLNSQMALAKSFEGKTIFIPGNHDWYFGLKGLQEEEAFIKEQLKDKKAFLPGKGCGINDIKINDNIVLIAIDSEWFLEDWDLYPTINDDCTIKTRDAFFEELESVLNKAQGKTVLLAIHHPLLSNGTHGGQFSARKQLFPLESDIPLPVIGSVINILRSTTGASPQDLQNKVYRSMVNRIKTLIQDKSNVIVVSGHDHNLQYINKDNIHQIISGAGSKEEAARAVNSKDFSYGGTGYAILDIYNDGSAKIAYFSVKDSKEEKLFETKMLEKYESVLAPYPDTFPATVKASVYTPEMTKKSGVHNFLFGKHYRKYYSMPIEVKTVSLDTLHGGLTPGRAGGGHQSKSLRIIDKDGKEYVMRGLKKSATRFLQSVAFKDRYVGNSFENTYAEDFLLDFYTTSHPYTPFVLDDLAEAAGIYHTNPELYYIPKQNTLKEYNSEYGDELYMVEERPIDEFKDLASFGKPDLIESTDDVLNNLQKDVKYTIDERAYIKARLFDMLVGDWDRHSDQWRWSRFDEKDKVIYRPIPRDRDQAFSMYDGTLLSILMNIPALRHMQTFKDDIPNVKWFNREPYDQDLALITRSDESVWLEEAQKLRESLTDEAIDKAFLGLPKEVQDSTIDEIKANLKKRKIHLEKYALEYRAVLLKTVLIAGTDRKERFIITRLPNGATEVLMYSSKKDGAEVLSHSKVYNRKETKEIWIYGLDDNDTFEVKGKPHNPIFLRLLGGQNHDNYTVENGRKVNIYDFKSKENTYKTDSRTNLVLTNDYETNSYDYKKPEYNVWAGYPMAGYNPDDGVKVGTLVNYTVNNFNRRPFSRKHSLKANYFFATDGFELGYNGKFMNLASKWNFALDVWYTSPNFSINYFGYGNETKNDDDNLGMDYNRVKLQVFRVTPSFFKEGRHGSTIEFQLPFETIEVDGTTGRLVNQPGVIDSNLFEHRQFGGVNARYSFTNFDSASLPTLGLAFNLLAGWKTSLDELERNFPHLESSLNIVHKLTSDNALVLATTVKGKVLFNDNFEFYQAATLGGDTDLRGYRRERFTGKQSFYHSTDVRLTLGNWKSSIIPMKYGILGGFDYGRVWVDNDNSRKWHNSAGGAVWLNGADTVTARLSYFHAADGGRVAFGLQFGF</sequence>
<comment type="caution">
    <text evidence="5">The sequence shown here is derived from an EMBL/GenBank/DDBJ whole genome shotgun (WGS) entry which is preliminary data.</text>
</comment>
<dbReference type="EMBL" id="SBII01000001">
    <property type="protein sequence ID" value="RWX03839.1"/>
    <property type="molecule type" value="Genomic_DNA"/>
</dbReference>
<evidence type="ECO:0000313" key="5">
    <source>
        <dbReference type="EMBL" id="RWX03839.1"/>
    </source>
</evidence>
<keyword evidence="6" id="KW-1185">Reference proteome</keyword>
<organism evidence="5 6">
    <name type="scientific">Flavobacterium cerinum</name>
    <dbReference type="NCBI Taxonomy" id="2502784"/>
    <lineage>
        <taxon>Bacteria</taxon>
        <taxon>Pseudomonadati</taxon>
        <taxon>Bacteroidota</taxon>
        <taxon>Flavobacteriia</taxon>
        <taxon>Flavobacteriales</taxon>
        <taxon>Flavobacteriaceae</taxon>
        <taxon>Flavobacterium</taxon>
    </lineage>
</organism>
<evidence type="ECO:0000256" key="1">
    <source>
        <dbReference type="ARBA" id="ARBA00022729"/>
    </source>
</evidence>
<dbReference type="Proteomes" id="UP000287527">
    <property type="component" value="Unassembled WGS sequence"/>
</dbReference>
<evidence type="ECO:0000259" key="4">
    <source>
        <dbReference type="Pfam" id="PF00149"/>
    </source>
</evidence>
<dbReference type="GO" id="GO:0016787">
    <property type="term" value="F:hydrolase activity"/>
    <property type="evidence" value="ECO:0007669"/>
    <property type="project" value="UniProtKB-KW"/>
</dbReference>
<keyword evidence="2" id="KW-0378">Hydrolase</keyword>
<keyword evidence="1 3" id="KW-0732">Signal</keyword>
<feature type="chain" id="PRO_5018768410" evidence="3">
    <location>
        <begin position="31"/>
        <end position="1243"/>
    </location>
</feature>
<protein>
    <submittedName>
        <fullName evidence="5">Metallophosphoesterase</fullName>
    </submittedName>
</protein>
<feature type="domain" description="Calcineurin-like phosphoesterase" evidence="4">
    <location>
        <begin position="57"/>
        <end position="258"/>
    </location>
</feature>
<dbReference type="InterPro" id="IPR029052">
    <property type="entry name" value="Metallo-depent_PP-like"/>
</dbReference>
<dbReference type="PANTHER" id="PTHR10161:SF14">
    <property type="entry name" value="TARTRATE-RESISTANT ACID PHOSPHATASE TYPE 5"/>
    <property type="match status" value="1"/>
</dbReference>
<gene>
    <name evidence="5" type="ORF">EPI11_02595</name>
</gene>
<feature type="signal peptide" evidence="3">
    <location>
        <begin position="1"/>
        <end position="30"/>
    </location>
</feature>
<evidence type="ECO:0000256" key="2">
    <source>
        <dbReference type="ARBA" id="ARBA00022801"/>
    </source>
</evidence>
<name>A0A3S3QF96_9FLAO</name>
<dbReference type="AlphaFoldDB" id="A0A3S3QF96"/>
<proteinExistence type="predicted"/>
<dbReference type="InterPro" id="IPR051558">
    <property type="entry name" value="Metallophosphoesterase_PAP"/>
</dbReference>
<evidence type="ECO:0000313" key="6">
    <source>
        <dbReference type="Proteomes" id="UP000287527"/>
    </source>
</evidence>
<dbReference type="PANTHER" id="PTHR10161">
    <property type="entry name" value="TARTRATE-RESISTANT ACID PHOSPHATASE TYPE 5"/>
    <property type="match status" value="1"/>
</dbReference>
<dbReference type="InterPro" id="IPR004843">
    <property type="entry name" value="Calcineurin-like_PHP"/>
</dbReference>
<accession>A0A3S3QF96</accession>
<dbReference type="Pfam" id="PF00149">
    <property type="entry name" value="Metallophos"/>
    <property type="match status" value="1"/>
</dbReference>
<reference evidence="5 6" key="1">
    <citation type="submission" date="2019-01" db="EMBL/GenBank/DDBJ databases">
        <title>Flavobacterium sp. nov.,isolated from freshwater.</title>
        <authorList>
            <person name="Zhang R."/>
            <person name="Du Z.-J."/>
        </authorList>
    </citation>
    <scope>NUCLEOTIDE SEQUENCE [LARGE SCALE GENOMIC DNA]</scope>
    <source>
        <strain evidence="5 6">1E403</strain>
    </source>
</reference>
<dbReference type="OrthoDB" id="333971at2"/>
<dbReference type="Gene3D" id="3.60.21.10">
    <property type="match status" value="1"/>
</dbReference>
<dbReference type="RefSeq" id="WP_128388392.1">
    <property type="nucleotide sequence ID" value="NZ_SBII01000001.1"/>
</dbReference>
<dbReference type="PROSITE" id="PS51257">
    <property type="entry name" value="PROKAR_LIPOPROTEIN"/>
    <property type="match status" value="1"/>
</dbReference>
<dbReference type="SUPFAM" id="SSF56300">
    <property type="entry name" value="Metallo-dependent phosphatases"/>
    <property type="match status" value="1"/>
</dbReference>
<evidence type="ECO:0000256" key="3">
    <source>
        <dbReference type="SAM" id="SignalP"/>
    </source>
</evidence>